<feature type="transmembrane region" description="Helical" evidence="1">
    <location>
        <begin position="223"/>
        <end position="246"/>
    </location>
</feature>
<gene>
    <name evidence="2" type="ORF">JT25_012105</name>
</gene>
<organism evidence="2 3">
    <name type="scientific">Methylomonas denitrificans</name>
    <dbReference type="NCBI Taxonomy" id="1538553"/>
    <lineage>
        <taxon>Bacteria</taxon>
        <taxon>Pseudomonadati</taxon>
        <taxon>Pseudomonadota</taxon>
        <taxon>Gammaproteobacteria</taxon>
        <taxon>Methylococcales</taxon>
        <taxon>Methylococcaceae</taxon>
        <taxon>Methylomonas</taxon>
    </lineage>
</organism>
<feature type="transmembrane region" description="Helical" evidence="1">
    <location>
        <begin position="110"/>
        <end position="130"/>
    </location>
</feature>
<feature type="transmembrane region" description="Helical" evidence="1">
    <location>
        <begin position="36"/>
        <end position="56"/>
    </location>
</feature>
<protein>
    <submittedName>
        <fullName evidence="2">Uncharacterized protein</fullName>
    </submittedName>
</protein>
<reference evidence="2 3" key="1">
    <citation type="journal article" date="2015" name="Environ. Microbiol.">
        <title>Methane oxidation coupled to nitrate reduction under hypoxia by the Gammaproteobacterium Methylomonas denitrificans, sp. nov. type strain FJG1.</title>
        <authorList>
            <person name="Kits K.D."/>
            <person name="Klotz M.G."/>
            <person name="Stein L.Y."/>
        </authorList>
    </citation>
    <scope>NUCLEOTIDE SEQUENCE [LARGE SCALE GENOMIC DNA]</scope>
    <source>
        <strain evidence="2 3">FJG1</strain>
    </source>
</reference>
<dbReference type="STRING" id="1538553.JT25_012105"/>
<keyword evidence="1" id="KW-1133">Transmembrane helix</keyword>
<accession>A0A126T566</accession>
<feature type="transmembrane region" description="Helical" evidence="1">
    <location>
        <begin position="77"/>
        <end position="104"/>
    </location>
</feature>
<dbReference type="AlphaFoldDB" id="A0A126T566"/>
<dbReference type="RefSeq" id="WP_036278020.1">
    <property type="nucleotide sequence ID" value="NZ_CP014476.1"/>
</dbReference>
<feature type="transmembrane region" description="Helical" evidence="1">
    <location>
        <begin position="142"/>
        <end position="169"/>
    </location>
</feature>
<dbReference type="EMBL" id="CP014476">
    <property type="protein sequence ID" value="AMK77218.1"/>
    <property type="molecule type" value="Genomic_DNA"/>
</dbReference>
<dbReference type="KEGG" id="mdn:JT25_012105"/>
<dbReference type="OrthoDB" id="9971144at2"/>
<evidence type="ECO:0000313" key="3">
    <source>
        <dbReference type="Proteomes" id="UP000030512"/>
    </source>
</evidence>
<dbReference type="Proteomes" id="UP000030512">
    <property type="component" value="Chromosome"/>
</dbReference>
<evidence type="ECO:0000313" key="2">
    <source>
        <dbReference type="EMBL" id="AMK77218.1"/>
    </source>
</evidence>
<keyword evidence="1" id="KW-0812">Transmembrane</keyword>
<feature type="transmembrane region" description="Helical" evidence="1">
    <location>
        <begin position="175"/>
        <end position="194"/>
    </location>
</feature>
<feature type="transmembrane region" description="Helical" evidence="1">
    <location>
        <begin position="7"/>
        <end position="30"/>
    </location>
</feature>
<evidence type="ECO:0000256" key="1">
    <source>
        <dbReference type="SAM" id="Phobius"/>
    </source>
</evidence>
<name>A0A126T566_9GAMM</name>
<proteinExistence type="predicted"/>
<keyword evidence="1" id="KW-0472">Membrane</keyword>
<keyword evidence="3" id="KW-1185">Reference proteome</keyword>
<sequence>MTLKGIASAFATVLLIAGIGVGIGMLRSYFGWSNNTVSWLFFGAGTLVALALTYKLRHLAFINATPIAKDKPLKLKPLHYVGLITIAVGITLSMANITGVFLIFPFADKFILVGGVLIYIFTPPANGQLFQQRAQPLNVPATFKILAIFGAVVLFLAIIGCIIDIALSTILPSEFGMSIGIGFGAFLALGLVILSEKTRKRIVTHNQPTKPFQKMLQITWIRIPVNLMIGAYIGVGGFTLGMSYVYTHLFGIDAIRVLKVSGWHYGSAKACAKPEIEGRPFLIGEKALCVPKDARLSMPIGTDLNVGGRESALGFNVDKILSYKPGSGPTPNSKSLN</sequence>